<dbReference type="STRING" id="648996.Theam_0632"/>
<evidence type="ECO:0000313" key="2">
    <source>
        <dbReference type="EMBL" id="ADU96603.1"/>
    </source>
</evidence>
<dbReference type="eggNOG" id="COG2887">
    <property type="taxonomic scope" value="Bacteria"/>
</dbReference>
<dbReference type="InterPro" id="IPR011604">
    <property type="entry name" value="PDDEXK-like_dom_sf"/>
</dbReference>
<reference evidence="2" key="1">
    <citation type="submission" date="2011-01" db="EMBL/GenBank/DDBJ databases">
        <title>Complete sequence of chromosome of Thermovibrio ammonificans HB-1.</title>
        <authorList>
            <consortium name="US DOE Joint Genome Institute"/>
            <person name="Lucas S."/>
            <person name="Copeland A."/>
            <person name="Lapidus A."/>
            <person name="Cheng J.-F."/>
            <person name="Goodwin L."/>
            <person name="Pitluck S."/>
            <person name="Davenport K."/>
            <person name="Detter J.C."/>
            <person name="Han C."/>
            <person name="Tapia R."/>
            <person name="Land M."/>
            <person name="Hauser L."/>
            <person name="Kyrpides N."/>
            <person name="Ivanova N."/>
            <person name="Ovchinnikova G."/>
            <person name="Vetriani C."/>
            <person name="Woyke T."/>
        </authorList>
    </citation>
    <scope>NUCLEOTIDE SEQUENCE [LARGE SCALE GENOMIC DNA]</scope>
    <source>
        <strain evidence="2">HB-1</strain>
    </source>
</reference>
<protein>
    <recommendedName>
        <fullName evidence="1">PD-(D/E)XK endonuclease-like domain-containing protein</fullName>
    </recommendedName>
</protein>
<dbReference type="OrthoDB" id="8809at2"/>
<dbReference type="InterPro" id="IPR027417">
    <property type="entry name" value="P-loop_NTPase"/>
</dbReference>
<dbReference type="SUPFAM" id="SSF52540">
    <property type="entry name" value="P-loop containing nucleoside triphosphate hydrolases"/>
    <property type="match status" value="1"/>
</dbReference>
<evidence type="ECO:0000259" key="1">
    <source>
        <dbReference type="Pfam" id="PF12705"/>
    </source>
</evidence>
<dbReference type="AlphaFoldDB" id="E8T619"/>
<dbReference type="InterPro" id="IPR038726">
    <property type="entry name" value="PDDEXK_AddAB-type"/>
</dbReference>
<name>E8T619_THEA1</name>
<organism evidence="2 3">
    <name type="scientific">Thermovibrio ammonificans (strain DSM 15698 / JCM 12110 / HB-1)</name>
    <dbReference type="NCBI Taxonomy" id="648996"/>
    <lineage>
        <taxon>Bacteria</taxon>
        <taxon>Pseudomonadati</taxon>
        <taxon>Aquificota</taxon>
        <taxon>Aquificia</taxon>
        <taxon>Desulfurobacteriales</taxon>
        <taxon>Desulfurobacteriaceae</taxon>
        <taxon>Thermovibrio</taxon>
    </lineage>
</organism>
<dbReference type="Pfam" id="PF12705">
    <property type="entry name" value="PDDEXK_1"/>
    <property type="match status" value="1"/>
</dbReference>
<dbReference type="HOGENOM" id="CLU_343854_0_0_0"/>
<gene>
    <name evidence="2" type="ordered locus">Theam_0632</name>
</gene>
<dbReference type="KEGG" id="tam:Theam_0632"/>
<accession>E8T619</accession>
<evidence type="ECO:0000313" key="3">
    <source>
        <dbReference type="Proteomes" id="UP000006362"/>
    </source>
</evidence>
<dbReference type="EMBL" id="CP002444">
    <property type="protein sequence ID" value="ADU96603.1"/>
    <property type="molecule type" value="Genomic_DNA"/>
</dbReference>
<dbReference type="Proteomes" id="UP000006362">
    <property type="component" value="Chromosome"/>
</dbReference>
<keyword evidence="3" id="KW-1185">Reference proteome</keyword>
<feature type="domain" description="PD-(D/E)XK endonuclease-like" evidence="1">
    <location>
        <begin position="571"/>
        <end position="778"/>
    </location>
</feature>
<sequence length="823" mass="94782">MSRKRLKELVEELSQKIERNENPFVVVRQFTTFFEVECLRSIQSPVFKEIGGTLQRAALKVLEENLEKRRILSDQERTLLVKRIVEEVEKAECSYGRAQLIDKRIRGILQSGTGEEELLSAAEQIEDSRLKEKLLQTVELVKRFQELQKELTGRSFLTVLKEATERLESSPLPFSSLEVAAPVFLFPLETAFLKKCPHTLYFYRAEGELQGKLQEEFLKDSVNVRELEGNSLSRALNRKPAKSETEVLIKSVYTENEHAVAAVEGVLLALERGVEPHRIAVVGDSIDRLLPVLYSLFKQFKIPFNFQTRGLPLTSTAVVKEFLHEIRESEESLPLTEWLRRLWSRSFRKSDNLEKQLLKLLREIEGLSERGLFLDRRLNGPQARKELLKLLQNRFYMTDDNDPFGVHVCSPESAVSLFPEAVIFIDLSEGSYPRAFPYDPDFSYAEREQINRLLKACGLSNQPFPSRKNLIAYDFLTFHNILSLPLKLFFATVNRRRGESLFTYLLREFAGAKEAPEFATREAVNAFRVYKGEREPETEPERGIVGWKDQGPERAFLVKGSKALRKRLKEITVSQLLSYLRCPTEAFIELFLTPDTQDSIFSAEGTLYHRLIAAGDSWEEEFDREFERLFSRLKAGEKKLEILKEALKKNFSRFIKKAGPIEGKHEEELAVTVEGTVIRGRADLIVEAEKLKIVDFKRGSVKVRVTDSEAIQLLLYAAAKSCGELESWEPQLELLELELVSVSRSYEAGWRNRLKLSKGEVEKVKKLVRTAVRGMKLGIFVPHRLTLRRGRIGLNTYCCRGFERFQLSFEELKRVEKLLRGEE</sequence>
<dbReference type="Gene3D" id="3.90.320.10">
    <property type="match status" value="1"/>
</dbReference>
<proteinExistence type="predicted"/>
<dbReference type="RefSeq" id="WP_013537389.1">
    <property type="nucleotide sequence ID" value="NC_014926.1"/>
</dbReference>
<dbReference type="eggNOG" id="COG0210">
    <property type="taxonomic scope" value="Bacteria"/>
</dbReference>